<dbReference type="PROSITE" id="PS00092">
    <property type="entry name" value="N6_MTASE"/>
    <property type="match status" value="1"/>
</dbReference>
<sequence length="504" mass="57780">MAESLFNKVYNPDVLSCLANLSNDEVFTPPEIVNAMLDMLPQELFKNPDTKFLDPACKTGVFLREIAKRLIKGLERQFPDLQERIDHIFHKQLYGIAITELTSLLSRRGVYCSKYPNSEFSVSKFEDAEGNIRFKRINHTWKDGRCIFCGASQKEYDRGAELETHAYEFIHITNAEKIFNMKFDVIIGNPPYQLNDGGGTGSSAIPIYDKFVMQAKKLSPRYLTMIIPSRWFTGGKGLDNFRDNMLHDDRISIIHDYPDAGDCFPGVEIKGGVCYFLWQRDVHGTCLVCTHDKSSIISEMNRNLLEKGNDVFIRFNQAIGIFNKVKAFNESSFMDIVSTRRPYGLSSTFNKFSKDNPASNIKIYGNKSFGYLDNGIQITQNTESIEKYKVFISFGYGAGEGYPHQIINKPFIGEPHSCCTETYLQIGCFDNIETAKNVVSYIKTRFFRFLVMLKKTTQNGTRQVYEFVPMQDFSKPLTDEFLYGKYNLSDEEISFIESMIRPME</sequence>
<dbReference type="GO" id="GO:0009307">
    <property type="term" value="P:DNA restriction-modification system"/>
    <property type="evidence" value="ECO:0007669"/>
    <property type="project" value="UniProtKB-KW"/>
</dbReference>
<protein>
    <recommendedName>
        <fullName evidence="1">site-specific DNA-methyltransferase (adenine-specific)</fullName>
        <ecNumber evidence="1">2.1.1.72</ecNumber>
    </recommendedName>
</protein>
<evidence type="ECO:0000256" key="2">
    <source>
        <dbReference type="ARBA" id="ARBA00022603"/>
    </source>
</evidence>
<dbReference type="Pfam" id="PF07669">
    <property type="entry name" value="Eco57I"/>
    <property type="match status" value="1"/>
</dbReference>
<evidence type="ECO:0000256" key="6">
    <source>
        <dbReference type="ARBA" id="ARBA00023125"/>
    </source>
</evidence>
<evidence type="ECO:0000256" key="5">
    <source>
        <dbReference type="ARBA" id="ARBA00022747"/>
    </source>
</evidence>
<dbReference type="GO" id="GO:0032259">
    <property type="term" value="P:methylation"/>
    <property type="evidence" value="ECO:0007669"/>
    <property type="project" value="UniProtKB-KW"/>
</dbReference>
<evidence type="ECO:0000313" key="10">
    <source>
        <dbReference type="Proteomes" id="UP000823928"/>
    </source>
</evidence>
<evidence type="ECO:0000256" key="7">
    <source>
        <dbReference type="ARBA" id="ARBA00047942"/>
    </source>
</evidence>
<dbReference type="SUPFAM" id="SSF53335">
    <property type="entry name" value="S-adenosyl-L-methionine-dependent methyltransferases"/>
    <property type="match status" value="1"/>
</dbReference>
<dbReference type="PRINTS" id="PR00507">
    <property type="entry name" value="N12N6MTFRASE"/>
</dbReference>
<accession>A0A9D1EZJ2</accession>
<evidence type="ECO:0000259" key="8">
    <source>
        <dbReference type="Pfam" id="PF07669"/>
    </source>
</evidence>
<dbReference type="InterPro" id="IPR029063">
    <property type="entry name" value="SAM-dependent_MTases_sf"/>
</dbReference>
<dbReference type="PANTHER" id="PTHR33841:SF6">
    <property type="entry name" value="TYPE II METHYLTRANSFERASE M.HINDII"/>
    <property type="match status" value="1"/>
</dbReference>
<evidence type="ECO:0000313" key="9">
    <source>
        <dbReference type="EMBL" id="HIS36405.1"/>
    </source>
</evidence>
<keyword evidence="2 9" id="KW-0489">Methyltransferase</keyword>
<dbReference type="InterPro" id="IPR050953">
    <property type="entry name" value="N4_N6_ade-DNA_methylase"/>
</dbReference>
<proteinExistence type="predicted"/>
<dbReference type="EC" id="2.1.1.72" evidence="1"/>
<dbReference type="AlphaFoldDB" id="A0A9D1EZJ2"/>
<dbReference type="PANTHER" id="PTHR33841">
    <property type="entry name" value="DNA METHYLTRANSFERASE YEEA-RELATED"/>
    <property type="match status" value="1"/>
</dbReference>
<feature type="domain" description="Type II methyltransferase M.TaqI-like" evidence="8">
    <location>
        <begin position="91"/>
        <end position="264"/>
    </location>
</feature>
<evidence type="ECO:0000256" key="4">
    <source>
        <dbReference type="ARBA" id="ARBA00022691"/>
    </source>
</evidence>
<keyword evidence="6" id="KW-0238">DNA-binding</keyword>
<keyword evidence="5" id="KW-0680">Restriction system</keyword>
<dbReference type="InterPro" id="IPR011639">
    <property type="entry name" value="MethylTrfase_TaqI-like_dom"/>
</dbReference>
<keyword evidence="3" id="KW-0808">Transferase</keyword>
<comment type="catalytic activity">
    <reaction evidence="7">
        <text>a 2'-deoxyadenosine in DNA + S-adenosyl-L-methionine = an N(6)-methyl-2'-deoxyadenosine in DNA + S-adenosyl-L-homocysteine + H(+)</text>
        <dbReference type="Rhea" id="RHEA:15197"/>
        <dbReference type="Rhea" id="RHEA-COMP:12418"/>
        <dbReference type="Rhea" id="RHEA-COMP:12419"/>
        <dbReference type="ChEBI" id="CHEBI:15378"/>
        <dbReference type="ChEBI" id="CHEBI:57856"/>
        <dbReference type="ChEBI" id="CHEBI:59789"/>
        <dbReference type="ChEBI" id="CHEBI:90615"/>
        <dbReference type="ChEBI" id="CHEBI:90616"/>
        <dbReference type="EC" id="2.1.1.72"/>
    </reaction>
</comment>
<evidence type="ECO:0000256" key="3">
    <source>
        <dbReference type="ARBA" id="ARBA00022679"/>
    </source>
</evidence>
<dbReference type="GO" id="GO:0003677">
    <property type="term" value="F:DNA binding"/>
    <property type="evidence" value="ECO:0007669"/>
    <property type="project" value="UniProtKB-KW"/>
</dbReference>
<reference evidence="9" key="1">
    <citation type="submission" date="2020-10" db="EMBL/GenBank/DDBJ databases">
        <authorList>
            <person name="Gilroy R."/>
        </authorList>
    </citation>
    <scope>NUCLEOTIDE SEQUENCE</scope>
    <source>
        <strain evidence="9">6276</strain>
    </source>
</reference>
<gene>
    <name evidence="9" type="ORF">IAC10_07220</name>
</gene>
<dbReference type="EMBL" id="DVIU01000139">
    <property type="protein sequence ID" value="HIS36405.1"/>
    <property type="molecule type" value="Genomic_DNA"/>
</dbReference>
<organism evidence="9 10">
    <name type="scientific">Candidatus Scatousia excrementigallinarum</name>
    <dbReference type="NCBI Taxonomy" id="2840935"/>
    <lineage>
        <taxon>Bacteria</taxon>
        <taxon>Candidatus Scatousia</taxon>
    </lineage>
</organism>
<reference evidence="9" key="2">
    <citation type="journal article" date="2021" name="PeerJ">
        <title>Extensive microbial diversity within the chicken gut microbiome revealed by metagenomics and culture.</title>
        <authorList>
            <person name="Gilroy R."/>
            <person name="Ravi A."/>
            <person name="Getino M."/>
            <person name="Pursley I."/>
            <person name="Horton D.L."/>
            <person name="Alikhan N.F."/>
            <person name="Baker D."/>
            <person name="Gharbi K."/>
            <person name="Hall N."/>
            <person name="Watson M."/>
            <person name="Adriaenssens E.M."/>
            <person name="Foster-Nyarko E."/>
            <person name="Jarju S."/>
            <person name="Secka A."/>
            <person name="Antonio M."/>
            <person name="Oren A."/>
            <person name="Chaudhuri R.R."/>
            <person name="La Ragione R."/>
            <person name="Hildebrand F."/>
            <person name="Pallen M.J."/>
        </authorList>
    </citation>
    <scope>NUCLEOTIDE SEQUENCE</scope>
    <source>
        <strain evidence="9">6276</strain>
    </source>
</reference>
<dbReference type="GO" id="GO:0009007">
    <property type="term" value="F:site-specific DNA-methyltransferase (adenine-specific) activity"/>
    <property type="evidence" value="ECO:0007669"/>
    <property type="project" value="UniProtKB-EC"/>
</dbReference>
<dbReference type="Gene3D" id="3.40.50.150">
    <property type="entry name" value="Vaccinia Virus protein VP39"/>
    <property type="match status" value="1"/>
</dbReference>
<dbReference type="Proteomes" id="UP000823928">
    <property type="component" value="Unassembled WGS sequence"/>
</dbReference>
<comment type="caution">
    <text evidence="9">The sequence shown here is derived from an EMBL/GenBank/DDBJ whole genome shotgun (WGS) entry which is preliminary data.</text>
</comment>
<dbReference type="InterPro" id="IPR002052">
    <property type="entry name" value="DNA_methylase_N6_adenine_CS"/>
</dbReference>
<keyword evidence="4" id="KW-0949">S-adenosyl-L-methionine</keyword>
<name>A0A9D1EZJ2_9BACT</name>
<evidence type="ECO:0000256" key="1">
    <source>
        <dbReference type="ARBA" id="ARBA00011900"/>
    </source>
</evidence>